<dbReference type="PROSITE" id="PS50878">
    <property type="entry name" value="RT_POL"/>
    <property type="match status" value="1"/>
</dbReference>
<dbReference type="GO" id="GO:0003964">
    <property type="term" value="F:RNA-directed DNA polymerase activity"/>
    <property type="evidence" value="ECO:0007669"/>
    <property type="project" value="UniProtKB-KW"/>
</dbReference>
<feature type="domain" description="Reverse transcriptase" evidence="10">
    <location>
        <begin position="443"/>
        <end position="621"/>
    </location>
</feature>
<keyword evidence="8" id="KW-0479">Metal-binding</keyword>
<dbReference type="EC" id="2.7.7.49" evidence="1"/>
<evidence type="ECO:0000256" key="2">
    <source>
        <dbReference type="ARBA" id="ARBA00022679"/>
    </source>
</evidence>
<dbReference type="Proteomes" id="UP000046395">
    <property type="component" value="Unassembled WGS sequence"/>
</dbReference>
<protein>
    <recommendedName>
        <fullName evidence="1">RNA-directed DNA polymerase</fullName>
        <ecNumber evidence="1">2.7.7.49</ecNumber>
    </recommendedName>
</protein>
<dbReference type="InterPro" id="IPR000477">
    <property type="entry name" value="RT_dom"/>
</dbReference>
<dbReference type="GO" id="GO:0004519">
    <property type="term" value="F:endonuclease activity"/>
    <property type="evidence" value="ECO:0007669"/>
    <property type="project" value="UniProtKB-KW"/>
</dbReference>
<evidence type="ECO:0000256" key="4">
    <source>
        <dbReference type="ARBA" id="ARBA00022722"/>
    </source>
</evidence>
<dbReference type="CDD" id="cd01647">
    <property type="entry name" value="RT_LTR"/>
    <property type="match status" value="1"/>
</dbReference>
<dbReference type="InterPro" id="IPR036875">
    <property type="entry name" value="Znf_CCHC_sf"/>
</dbReference>
<dbReference type="WBParaSite" id="TMUE_1000004533.1">
    <property type="protein sequence ID" value="TMUE_1000004533.1"/>
    <property type="gene ID" value="WBGene00289455"/>
</dbReference>
<dbReference type="Pfam" id="PF00098">
    <property type="entry name" value="zf-CCHC"/>
    <property type="match status" value="1"/>
</dbReference>
<evidence type="ECO:0000256" key="7">
    <source>
        <dbReference type="ARBA" id="ARBA00022918"/>
    </source>
</evidence>
<dbReference type="InterPro" id="IPR043128">
    <property type="entry name" value="Rev_trsase/Diguanyl_cyclase"/>
</dbReference>
<dbReference type="SUPFAM" id="SSF50630">
    <property type="entry name" value="Acid proteases"/>
    <property type="match status" value="1"/>
</dbReference>
<dbReference type="PANTHER" id="PTHR37984:SF5">
    <property type="entry name" value="PROTEIN NYNRIN-LIKE"/>
    <property type="match status" value="1"/>
</dbReference>
<dbReference type="GO" id="GO:0019899">
    <property type="term" value="F:enzyme binding"/>
    <property type="evidence" value="ECO:0007669"/>
    <property type="project" value="UniProtKB-ARBA"/>
</dbReference>
<dbReference type="GO" id="GO:0003676">
    <property type="term" value="F:nucleic acid binding"/>
    <property type="evidence" value="ECO:0007669"/>
    <property type="project" value="InterPro"/>
</dbReference>
<keyword evidence="2" id="KW-0808">Transferase</keyword>
<dbReference type="InterPro" id="IPR021109">
    <property type="entry name" value="Peptidase_aspartic_dom_sf"/>
</dbReference>
<evidence type="ECO:0000256" key="5">
    <source>
        <dbReference type="ARBA" id="ARBA00022759"/>
    </source>
</evidence>
<evidence type="ECO:0000256" key="6">
    <source>
        <dbReference type="ARBA" id="ARBA00022801"/>
    </source>
</evidence>
<dbReference type="Gene3D" id="2.40.70.10">
    <property type="entry name" value="Acid Proteases"/>
    <property type="match status" value="1"/>
</dbReference>
<accession>A0A5S6QBF9</accession>
<dbReference type="GO" id="GO:0016787">
    <property type="term" value="F:hydrolase activity"/>
    <property type="evidence" value="ECO:0007669"/>
    <property type="project" value="UniProtKB-KW"/>
</dbReference>
<keyword evidence="5" id="KW-0255">Endonuclease</keyword>
<dbReference type="FunFam" id="3.30.70.270:FF:000020">
    <property type="entry name" value="Transposon Tf2-6 polyprotein-like Protein"/>
    <property type="match status" value="1"/>
</dbReference>
<evidence type="ECO:0000259" key="10">
    <source>
        <dbReference type="PROSITE" id="PS50878"/>
    </source>
</evidence>
<keyword evidence="6" id="KW-0378">Hydrolase</keyword>
<dbReference type="SMART" id="SM00343">
    <property type="entry name" value="ZnF_C2HC"/>
    <property type="match status" value="2"/>
</dbReference>
<proteinExistence type="predicted"/>
<dbReference type="Gene3D" id="3.10.10.10">
    <property type="entry name" value="HIV Type 1 Reverse Transcriptase, subunit A, domain 1"/>
    <property type="match status" value="1"/>
</dbReference>
<dbReference type="AlphaFoldDB" id="A0A5S6QBF9"/>
<dbReference type="CDD" id="cd09274">
    <property type="entry name" value="RNase_HI_RT_Ty3"/>
    <property type="match status" value="1"/>
</dbReference>
<keyword evidence="8" id="KW-0863">Zinc-finger</keyword>
<dbReference type="InterPro" id="IPR001878">
    <property type="entry name" value="Znf_CCHC"/>
</dbReference>
<dbReference type="Gene3D" id="4.10.60.10">
    <property type="entry name" value="Zinc finger, CCHC-type"/>
    <property type="match status" value="1"/>
</dbReference>
<dbReference type="InterPro" id="IPR043502">
    <property type="entry name" value="DNA/RNA_pol_sf"/>
</dbReference>
<dbReference type="InterPro" id="IPR050951">
    <property type="entry name" value="Retrovirus_Pol_polyprotein"/>
</dbReference>
<keyword evidence="8" id="KW-0862">Zinc</keyword>
<dbReference type="PANTHER" id="PTHR37984">
    <property type="entry name" value="PROTEIN CBG26694"/>
    <property type="match status" value="1"/>
</dbReference>
<dbReference type="Pfam" id="PF00078">
    <property type="entry name" value="RVT_1"/>
    <property type="match status" value="1"/>
</dbReference>
<organism evidence="11 12">
    <name type="scientific">Trichuris muris</name>
    <name type="common">Mouse whipworm</name>
    <dbReference type="NCBI Taxonomy" id="70415"/>
    <lineage>
        <taxon>Eukaryota</taxon>
        <taxon>Metazoa</taxon>
        <taxon>Ecdysozoa</taxon>
        <taxon>Nematoda</taxon>
        <taxon>Enoplea</taxon>
        <taxon>Dorylaimia</taxon>
        <taxon>Trichinellida</taxon>
        <taxon>Trichuridae</taxon>
        <taxon>Trichuris</taxon>
    </lineage>
</organism>
<dbReference type="Gene3D" id="3.30.70.270">
    <property type="match status" value="2"/>
</dbReference>
<evidence type="ECO:0000256" key="1">
    <source>
        <dbReference type="ARBA" id="ARBA00012493"/>
    </source>
</evidence>
<evidence type="ECO:0000313" key="11">
    <source>
        <dbReference type="Proteomes" id="UP000046395"/>
    </source>
</evidence>
<evidence type="ECO:0000256" key="8">
    <source>
        <dbReference type="PROSITE-ProRule" id="PRU00047"/>
    </source>
</evidence>
<dbReference type="FunFam" id="3.10.20.370:FF:000001">
    <property type="entry name" value="Retrovirus-related Pol polyprotein from transposon 17.6-like protein"/>
    <property type="match status" value="1"/>
</dbReference>
<dbReference type="SUPFAM" id="SSF57756">
    <property type="entry name" value="Retrovirus zinc finger-like domains"/>
    <property type="match status" value="1"/>
</dbReference>
<keyword evidence="3" id="KW-0548">Nucleotidyltransferase</keyword>
<name>A0A5S6QBF9_TRIMR</name>
<sequence>MERKPLGAYRLFEPEAEAWDTWFLQFRAYLDMHVVIDDGLKRSCLLTSLAPKAFEELRRVCLPKSPFDFNFADLESRMRKLFGTRVALLKERSKFFGLRQETHQTPMQFANYLRHAAAKCDFDNFDTDAALVVQFVNGISNQAVRVKLLAKGKDLTLDDALTYLQVSEDIQREGANTPRVAMDATSCHAVKTSPPKTVMDRAWESCDRCGKNVHAKGKCPFINFKCFNCGRTGHLSRMCRQSKTDRYAKRQQHVNYRPNRRLKSGYQVKRTETAMLQVVRTGTPNPLTVAVTIDGHPVVMELDTGASVTIANPTLWRRIGSPVLSPPTVRLRSFSGHLVPLKVANHAVVNVMGRDWLEVLGGAVSIKNIFKGDASIHCVGNDARLQSILDRFQTLFQPGLGHCIKIKAHLEPKPGAQAVFRKPYPVPSALQEAVEAQLRRYVELGTLTPVDRSDWAAPIVVARKSNNEIRLCADFSTGLNDRLVSDSYPIPRPEDLFQALNGGQRFSKVDLSDAYLQIELDEESKKMVVINTHKGLFQYNRLPFGVKAAPAIFQKAMDAMLTGIPKVAAYLDDIIITGASDEEHLRTLETVLSRLLDSGFRIKREKCKFMEKEVEYLGHIVSAEGLRADPKKTEAIVRMKPPQDLANLRSFLGMVNFYAPFIPHLTDIAAPLYRLLRKEVSWTWKQKESAVFEQIKSMLKSPLLLAHYDPHIPIVLAADASNVGVGAVLYHRLEYGSIRVIAHASKALNEAQRNYAQVEKEALALVYAVKKFHKYLWGRDFILLTDHKPLVSIFGSKKGVPQTAASRLTRWCVTLMNYTFKIEYRNTKDFGHADGLSRLPLTSKELFNAEFDQKEAAGELMIRQLMEEARREMPVTAAEVAEYTRKDEILTTVREYILTGWPTKNPRENLKFFL</sequence>
<evidence type="ECO:0000256" key="3">
    <source>
        <dbReference type="ARBA" id="ARBA00022695"/>
    </source>
</evidence>
<dbReference type="GO" id="GO:0008270">
    <property type="term" value="F:zinc ion binding"/>
    <property type="evidence" value="ECO:0007669"/>
    <property type="project" value="UniProtKB-KW"/>
</dbReference>
<dbReference type="PROSITE" id="PS50158">
    <property type="entry name" value="ZF_CCHC"/>
    <property type="match status" value="1"/>
</dbReference>
<dbReference type="InterPro" id="IPR041373">
    <property type="entry name" value="RT_RNaseH"/>
</dbReference>
<reference evidence="12" key="1">
    <citation type="submission" date="2019-12" db="UniProtKB">
        <authorList>
            <consortium name="WormBaseParasite"/>
        </authorList>
    </citation>
    <scope>IDENTIFICATION</scope>
</reference>
<dbReference type="STRING" id="70415.A0A5S6QBF9"/>
<keyword evidence="4" id="KW-0540">Nuclease</keyword>
<dbReference type="Pfam" id="PF13650">
    <property type="entry name" value="Asp_protease_2"/>
    <property type="match status" value="1"/>
</dbReference>
<keyword evidence="7" id="KW-0695">RNA-directed DNA polymerase</keyword>
<dbReference type="SUPFAM" id="SSF56672">
    <property type="entry name" value="DNA/RNA polymerases"/>
    <property type="match status" value="1"/>
</dbReference>
<evidence type="ECO:0000259" key="9">
    <source>
        <dbReference type="PROSITE" id="PS50158"/>
    </source>
</evidence>
<evidence type="ECO:0000313" key="12">
    <source>
        <dbReference type="WBParaSite" id="TMUE_1000004533.1"/>
    </source>
</evidence>
<dbReference type="Pfam" id="PF17917">
    <property type="entry name" value="RT_RNaseH"/>
    <property type="match status" value="1"/>
</dbReference>
<feature type="domain" description="CCHC-type" evidence="9">
    <location>
        <begin position="225"/>
        <end position="241"/>
    </location>
</feature>
<keyword evidence="11" id="KW-1185">Reference proteome</keyword>